<feature type="transmembrane region" description="Helical" evidence="6">
    <location>
        <begin position="772"/>
        <end position="792"/>
    </location>
</feature>
<evidence type="ECO:0000256" key="3">
    <source>
        <dbReference type="ARBA" id="ARBA00022692"/>
    </source>
</evidence>
<accession>A0A368JG72</accession>
<evidence type="ECO:0000259" key="7">
    <source>
        <dbReference type="Pfam" id="PF02687"/>
    </source>
</evidence>
<reference evidence="9 10" key="1">
    <citation type="submission" date="2018-07" db="EMBL/GenBank/DDBJ databases">
        <title>Genome analysis of Larkinella rosea.</title>
        <authorList>
            <person name="Zhou Z."/>
            <person name="Wang G."/>
        </authorList>
    </citation>
    <scope>NUCLEOTIDE SEQUENCE [LARGE SCALE GENOMIC DNA]</scope>
    <source>
        <strain evidence="10">zzj9</strain>
    </source>
</reference>
<sequence>MLRHYCTVVFRNIFRHKVYTGIVVTGLAVGMAAFLLISGYVRFEQSYDRIHPDGERIYRVESRFFKNGVETDHWATSSNGYVPAMKQAFPEIETYTRIAWRGSTRVVRHEETKFRENHVCFADSNFFTFFNYPVLKGDRNTFLASPNTIVISASAARRYFGNTDPLGKYLDVSTIASSYHCQVTGVFADLPPNSTMQFDMLLSWTTSHRRNWDFWYQHESYSFVRLRPQTDPARVIAKFPALSEKYKTAEALRDHVWAIALVPLHDMHLNPATQNEIEVKGNRRAVQFLSAIAFVILIIGWVNYINLSTARAMDRAKEIGIRKTVGSHKALLVFQFLFESLLLNGLALLLAVILVVVAHFVLPVFLDLQNASFDWSEPGQYGLFALIFWFGVAISGIYPALVLSQVKPALALKGQYRFTGSGAFLRKGLVVFQFAASMVLIVGTFVAWRQLSFMMNQNLGVRVDQVLVLKAPVKTEQYSRKTQTLKNELKAIPGITEVTGSGAVPGKEVGQMLANRRLHEEPSADRLYEMLMIDFDFIKTFDLKLVAGRSFDRSRPADSLGLVLNESAVKQFGFQSNEQAIGEKVLLESTHDRPNEIIGVVKDYHQQSLQKQFTPLILFMDPDYRWLPTDFYSLKINTDQVDGLVEKVQTVWGRFFPESSMDYFFLDDFFNQQYRQDRQFGRTFILFSSLAVLIACMGLFGMTSYSTARRTKEIGVRKVLGASVASVLRLLAWESVRLLLLAGLLAIPVSWYLMTQWLSVYAFRIDLNPIHWLVPMLILVVIALATISYLTVNAALANPTKSLQNE</sequence>
<keyword evidence="10" id="KW-1185">Reference proteome</keyword>
<dbReference type="Pfam" id="PF02687">
    <property type="entry name" value="FtsX"/>
    <property type="match status" value="2"/>
</dbReference>
<dbReference type="GO" id="GO:0005886">
    <property type="term" value="C:plasma membrane"/>
    <property type="evidence" value="ECO:0007669"/>
    <property type="project" value="UniProtKB-SubCell"/>
</dbReference>
<evidence type="ECO:0000256" key="2">
    <source>
        <dbReference type="ARBA" id="ARBA00022475"/>
    </source>
</evidence>
<evidence type="ECO:0000256" key="4">
    <source>
        <dbReference type="ARBA" id="ARBA00022989"/>
    </source>
</evidence>
<protein>
    <submittedName>
        <fullName evidence="9">ABC transporter permease</fullName>
    </submittedName>
</protein>
<dbReference type="Proteomes" id="UP000253383">
    <property type="component" value="Unassembled WGS sequence"/>
</dbReference>
<dbReference type="InterPro" id="IPR050250">
    <property type="entry name" value="Macrolide_Exporter_MacB"/>
</dbReference>
<name>A0A368JG72_9BACT</name>
<dbReference type="OrthoDB" id="5933722at2"/>
<feature type="domain" description="ABC3 transporter permease C-terminal" evidence="7">
    <location>
        <begin position="291"/>
        <end position="404"/>
    </location>
</feature>
<dbReference type="InterPro" id="IPR003838">
    <property type="entry name" value="ABC3_permease_C"/>
</dbReference>
<keyword evidence="4 6" id="KW-1133">Transmembrane helix</keyword>
<feature type="transmembrane region" description="Helical" evidence="6">
    <location>
        <begin position="684"/>
        <end position="702"/>
    </location>
</feature>
<keyword evidence="2" id="KW-1003">Cell membrane</keyword>
<feature type="transmembrane region" description="Helical" evidence="6">
    <location>
        <begin position="21"/>
        <end position="41"/>
    </location>
</feature>
<dbReference type="EMBL" id="QOWE01000025">
    <property type="protein sequence ID" value="RCR66647.1"/>
    <property type="molecule type" value="Genomic_DNA"/>
</dbReference>
<dbReference type="RefSeq" id="WP_114408896.1">
    <property type="nucleotide sequence ID" value="NZ_QOWE01000025.1"/>
</dbReference>
<dbReference type="Pfam" id="PF12704">
    <property type="entry name" value="MacB_PCD"/>
    <property type="match status" value="1"/>
</dbReference>
<feature type="transmembrane region" description="Helical" evidence="6">
    <location>
        <begin position="330"/>
        <end position="361"/>
    </location>
</feature>
<proteinExistence type="predicted"/>
<feature type="transmembrane region" description="Helical" evidence="6">
    <location>
        <begin position="424"/>
        <end position="448"/>
    </location>
</feature>
<feature type="domain" description="ABC3 transporter permease C-terminal" evidence="7">
    <location>
        <begin position="685"/>
        <end position="791"/>
    </location>
</feature>
<evidence type="ECO:0000256" key="1">
    <source>
        <dbReference type="ARBA" id="ARBA00004651"/>
    </source>
</evidence>
<feature type="domain" description="MacB-like periplasmic core" evidence="8">
    <location>
        <begin position="20"/>
        <end position="239"/>
    </location>
</feature>
<keyword evidence="3 6" id="KW-0812">Transmembrane</keyword>
<organism evidence="9 10">
    <name type="scientific">Larkinella punicea</name>
    <dbReference type="NCBI Taxonomy" id="2315727"/>
    <lineage>
        <taxon>Bacteria</taxon>
        <taxon>Pseudomonadati</taxon>
        <taxon>Bacteroidota</taxon>
        <taxon>Cytophagia</taxon>
        <taxon>Cytophagales</taxon>
        <taxon>Spirosomataceae</taxon>
        <taxon>Larkinella</taxon>
    </lineage>
</organism>
<dbReference type="AlphaFoldDB" id="A0A368JG72"/>
<evidence type="ECO:0000313" key="10">
    <source>
        <dbReference type="Proteomes" id="UP000253383"/>
    </source>
</evidence>
<dbReference type="PANTHER" id="PTHR30572">
    <property type="entry name" value="MEMBRANE COMPONENT OF TRANSPORTER-RELATED"/>
    <property type="match status" value="1"/>
</dbReference>
<feature type="transmembrane region" description="Helical" evidence="6">
    <location>
        <begin position="738"/>
        <end position="760"/>
    </location>
</feature>
<evidence type="ECO:0000259" key="8">
    <source>
        <dbReference type="Pfam" id="PF12704"/>
    </source>
</evidence>
<feature type="transmembrane region" description="Helical" evidence="6">
    <location>
        <begin position="381"/>
        <end position="403"/>
    </location>
</feature>
<dbReference type="GO" id="GO:0022857">
    <property type="term" value="F:transmembrane transporter activity"/>
    <property type="evidence" value="ECO:0007669"/>
    <property type="project" value="TreeGrafter"/>
</dbReference>
<gene>
    <name evidence="9" type="ORF">DUE52_25425</name>
</gene>
<evidence type="ECO:0000256" key="5">
    <source>
        <dbReference type="ARBA" id="ARBA00023136"/>
    </source>
</evidence>
<dbReference type="InterPro" id="IPR025857">
    <property type="entry name" value="MacB_PCD"/>
</dbReference>
<evidence type="ECO:0000256" key="6">
    <source>
        <dbReference type="SAM" id="Phobius"/>
    </source>
</evidence>
<feature type="transmembrane region" description="Helical" evidence="6">
    <location>
        <begin position="288"/>
        <end position="309"/>
    </location>
</feature>
<evidence type="ECO:0000313" key="9">
    <source>
        <dbReference type="EMBL" id="RCR66647.1"/>
    </source>
</evidence>
<comment type="caution">
    <text evidence="9">The sequence shown here is derived from an EMBL/GenBank/DDBJ whole genome shotgun (WGS) entry which is preliminary data.</text>
</comment>
<dbReference type="PANTHER" id="PTHR30572:SF18">
    <property type="entry name" value="ABC-TYPE MACROLIDE FAMILY EXPORT SYSTEM PERMEASE COMPONENT 2"/>
    <property type="match status" value="1"/>
</dbReference>
<keyword evidence="5 6" id="KW-0472">Membrane</keyword>
<comment type="subcellular location">
    <subcellularLocation>
        <location evidence="1">Cell membrane</location>
        <topology evidence="1">Multi-pass membrane protein</topology>
    </subcellularLocation>
</comment>